<name>D8SXH2_SELML</name>
<gene>
    <name evidence="2" type="ORF">SELMODRAFT_426784</name>
</gene>
<evidence type="ECO:0000313" key="2">
    <source>
        <dbReference type="EMBL" id="EFJ10804.1"/>
    </source>
</evidence>
<sequence length="411" mass="46128">MNISVTSIDFLLFPRAMMLELDGEEVSSGLLLQEAVRHSLVSSLVRKGWTFLRGGSLVFGTIQEGLPLETVSVDVHLESNGHIVLLLSPDVTSIHFAKIVEGMPEAYKKRFEQEEFVSIEEYCLQDDERTINEFECCVLPYMRNGYAVGLCKTMRGLNDDDDMELRKQLWKKQQKLLQNGLQFTGDCYYVKICFSLDSGEFSWFPSSLVMKKSGFFPVVPSLRCSLMLRVLQHFFSDAAAWDFFCSGRIDFKELEIDSNSSLPWTRAASLPDTPRISLNGMKTASISALQPDNLLKSLRARVTTEVGKPAAKVSQASCESHSTVNKAQTETKKESSMKNRPLDFKAPANVQDSQTDSQQAATKKRTTEATFSRIKPAEKNTKKVHAAAVEKKKKPENETNDALVHNLIGFR</sequence>
<feature type="compositionally biased region" description="Polar residues" evidence="1">
    <location>
        <begin position="314"/>
        <end position="328"/>
    </location>
</feature>
<feature type="compositionally biased region" description="Basic and acidic residues" evidence="1">
    <location>
        <begin position="329"/>
        <end position="343"/>
    </location>
</feature>
<keyword evidence="3" id="KW-1185">Reference proteome</keyword>
<dbReference type="KEGG" id="smo:SELMODRAFT_426784"/>
<reference evidence="2 3" key="1">
    <citation type="journal article" date="2011" name="Science">
        <title>The Selaginella genome identifies genetic changes associated with the evolution of vascular plants.</title>
        <authorList>
            <person name="Banks J.A."/>
            <person name="Nishiyama T."/>
            <person name="Hasebe M."/>
            <person name="Bowman J.L."/>
            <person name="Gribskov M."/>
            <person name="dePamphilis C."/>
            <person name="Albert V.A."/>
            <person name="Aono N."/>
            <person name="Aoyama T."/>
            <person name="Ambrose B.A."/>
            <person name="Ashton N.W."/>
            <person name="Axtell M.J."/>
            <person name="Barker E."/>
            <person name="Barker M.S."/>
            <person name="Bennetzen J.L."/>
            <person name="Bonawitz N.D."/>
            <person name="Chapple C."/>
            <person name="Cheng C."/>
            <person name="Correa L.G."/>
            <person name="Dacre M."/>
            <person name="DeBarry J."/>
            <person name="Dreyer I."/>
            <person name="Elias M."/>
            <person name="Engstrom E.M."/>
            <person name="Estelle M."/>
            <person name="Feng L."/>
            <person name="Finet C."/>
            <person name="Floyd S.K."/>
            <person name="Frommer W.B."/>
            <person name="Fujita T."/>
            <person name="Gramzow L."/>
            <person name="Gutensohn M."/>
            <person name="Harholt J."/>
            <person name="Hattori M."/>
            <person name="Heyl A."/>
            <person name="Hirai T."/>
            <person name="Hiwatashi Y."/>
            <person name="Ishikawa M."/>
            <person name="Iwata M."/>
            <person name="Karol K.G."/>
            <person name="Koehler B."/>
            <person name="Kolukisaoglu U."/>
            <person name="Kubo M."/>
            <person name="Kurata T."/>
            <person name="Lalonde S."/>
            <person name="Li K."/>
            <person name="Li Y."/>
            <person name="Litt A."/>
            <person name="Lyons E."/>
            <person name="Manning G."/>
            <person name="Maruyama T."/>
            <person name="Michael T.P."/>
            <person name="Mikami K."/>
            <person name="Miyazaki S."/>
            <person name="Morinaga S."/>
            <person name="Murata T."/>
            <person name="Mueller-Roeber B."/>
            <person name="Nelson D.R."/>
            <person name="Obara M."/>
            <person name="Oguri Y."/>
            <person name="Olmstead R.G."/>
            <person name="Onodera N."/>
            <person name="Petersen B.L."/>
            <person name="Pils B."/>
            <person name="Prigge M."/>
            <person name="Rensing S.A."/>
            <person name="Riano-Pachon D.M."/>
            <person name="Roberts A.W."/>
            <person name="Sato Y."/>
            <person name="Scheller H.V."/>
            <person name="Schulz B."/>
            <person name="Schulz C."/>
            <person name="Shakirov E.V."/>
            <person name="Shibagaki N."/>
            <person name="Shinohara N."/>
            <person name="Shippen D.E."/>
            <person name="Soerensen I."/>
            <person name="Sotooka R."/>
            <person name="Sugimoto N."/>
            <person name="Sugita M."/>
            <person name="Sumikawa N."/>
            <person name="Tanurdzic M."/>
            <person name="Theissen G."/>
            <person name="Ulvskov P."/>
            <person name="Wakazuki S."/>
            <person name="Weng J.K."/>
            <person name="Willats W.W."/>
            <person name="Wipf D."/>
            <person name="Wolf P.G."/>
            <person name="Yang L."/>
            <person name="Zimmer A.D."/>
            <person name="Zhu Q."/>
            <person name="Mitros T."/>
            <person name="Hellsten U."/>
            <person name="Loque D."/>
            <person name="Otillar R."/>
            <person name="Salamov A."/>
            <person name="Schmutz J."/>
            <person name="Shapiro H."/>
            <person name="Lindquist E."/>
            <person name="Lucas S."/>
            <person name="Rokhsar D."/>
            <person name="Grigoriev I.V."/>
        </authorList>
    </citation>
    <scope>NUCLEOTIDE SEQUENCE [LARGE SCALE GENOMIC DNA]</scope>
</reference>
<proteinExistence type="predicted"/>
<dbReference type="Gramene" id="EFJ10804">
    <property type="protein sequence ID" value="EFJ10804"/>
    <property type="gene ID" value="SELMODRAFT_426784"/>
</dbReference>
<dbReference type="HOGENOM" id="CLU_736504_0_0_1"/>
<feature type="region of interest" description="Disordered" evidence="1">
    <location>
        <begin position="309"/>
        <end position="401"/>
    </location>
</feature>
<accession>D8SXH2</accession>
<dbReference type="AlphaFoldDB" id="D8SXH2"/>
<organism evidence="3">
    <name type="scientific">Selaginella moellendorffii</name>
    <name type="common">Spikemoss</name>
    <dbReference type="NCBI Taxonomy" id="88036"/>
    <lineage>
        <taxon>Eukaryota</taxon>
        <taxon>Viridiplantae</taxon>
        <taxon>Streptophyta</taxon>
        <taxon>Embryophyta</taxon>
        <taxon>Tracheophyta</taxon>
        <taxon>Lycopodiopsida</taxon>
        <taxon>Selaginellales</taxon>
        <taxon>Selaginellaceae</taxon>
        <taxon>Selaginella</taxon>
    </lineage>
</organism>
<protein>
    <submittedName>
        <fullName evidence="2">Uncharacterized protein</fullName>
    </submittedName>
</protein>
<dbReference type="InParanoid" id="D8SXH2"/>
<dbReference type="EMBL" id="GL377651">
    <property type="protein sequence ID" value="EFJ10804.1"/>
    <property type="molecule type" value="Genomic_DNA"/>
</dbReference>
<evidence type="ECO:0000313" key="3">
    <source>
        <dbReference type="Proteomes" id="UP000001514"/>
    </source>
</evidence>
<dbReference type="Proteomes" id="UP000001514">
    <property type="component" value="Unassembled WGS sequence"/>
</dbReference>
<feature type="compositionally biased region" description="Basic and acidic residues" evidence="1">
    <location>
        <begin position="388"/>
        <end position="397"/>
    </location>
</feature>
<feature type="compositionally biased region" description="Polar residues" evidence="1">
    <location>
        <begin position="350"/>
        <end position="361"/>
    </location>
</feature>
<evidence type="ECO:0000256" key="1">
    <source>
        <dbReference type="SAM" id="MobiDB-lite"/>
    </source>
</evidence>